<reference evidence="2" key="2">
    <citation type="submission" date="2021-08" db="EMBL/GenBank/DDBJ databases">
        <authorList>
            <person name="Tani A."/>
            <person name="Ola A."/>
            <person name="Ogura Y."/>
            <person name="Katsura K."/>
            <person name="Hayashi T."/>
        </authorList>
    </citation>
    <scope>NUCLEOTIDE SEQUENCE</scope>
    <source>
        <strain evidence="2">NBRC 15689</strain>
    </source>
</reference>
<dbReference type="EMBL" id="BPQV01000002">
    <property type="protein sequence ID" value="GJE26054.1"/>
    <property type="molecule type" value="Genomic_DNA"/>
</dbReference>
<dbReference type="SUPFAM" id="SSF141371">
    <property type="entry name" value="PilZ domain-like"/>
    <property type="match status" value="2"/>
</dbReference>
<evidence type="ECO:0000313" key="3">
    <source>
        <dbReference type="Proteomes" id="UP001055156"/>
    </source>
</evidence>
<sequence length="208" mass="22516">MIEAAARAVAFAPAPVGAADQRRHQRVPVALLGRYMLSDRREFPCQTVDMSPGGIRITCAVVGALGERIVLYIEQIGRIEGVIVRHTRTGLAARIVATARKREKIASQLTWLANREMLGLPEGRTHERLVPTRSAVLLRLDNGREAPARIIDVSMSGVALATSIAPPLGTHVMVGNTPGRVVRYFEGGIGAQFMLPIPADDFHEGLTL</sequence>
<feature type="domain" description="PilZ" evidence="1">
    <location>
        <begin position="124"/>
        <end position="201"/>
    </location>
</feature>
<protein>
    <recommendedName>
        <fullName evidence="1">PilZ domain-containing protein</fullName>
    </recommendedName>
</protein>
<organism evidence="2 3">
    <name type="scientific">Methylobacterium organophilum</name>
    <dbReference type="NCBI Taxonomy" id="410"/>
    <lineage>
        <taxon>Bacteria</taxon>
        <taxon>Pseudomonadati</taxon>
        <taxon>Pseudomonadota</taxon>
        <taxon>Alphaproteobacteria</taxon>
        <taxon>Hyphomicrobiales</taxon>
        <taxon>Methylobacteriaceae</taxon>
        <taxon>Methylobacterium</taxon>
    </lineage>
</organism>
<dbReference type="RefSeq" id="WP_238309999.1">
    <property type="nucleotide sequence ID" value="NZ_BPQV01000002.1"/>
</dbReference>
<name>A0ABQ4T514_METOR</name>
<dbReference type="Proteomes" id="UP001055156">
    <property type="component" value="Unassembled WGS sequence"/>
</dbReference>
<dbReference type="Pfam" id="PF07238">
    <property type="entry name" value="PilZ"/>
    <property type="match status" value="2"/>
</dbReference>
<proteinExistence type="predicted"/>
<evidence type="ECO:0000259" key="1">
    <source>
        <dbReference type="Pfam" id="PF07238"/>
    </source>
</evidence>
<dbReference type="Gene3D" id="2.40.10.220">
    <property type="entry name" value="predicted glycosyltransferase like domains"/>
    <property type="match status" value="1"/>
</dbReference>
<gene>
    <name evidence="2" type="ORF">LKMONMHP_0898</name>
</gene>
<feature type="domain" description="PilZ" evidence="1">
    <location>
        <begin position="20"/>
        <end position="92"/>
    </location>
</feature>
<accession>A0ABQ4T514</accession>
<reference evidence="2" key="1">
    <citation type="journal article" date="2021" name="Front. Microbiol.">
        <title>Comprehensive Comparative Genomics and Phenotyping of Methylobacterium Species.</title>
        <authorList>
            <person name="Alessa O."/>
            <person name="Ogura Y."/>
            <person name="Fujitani Y."/>
            <person name="Takami H."/>
            <person name="Hayashi T."/>
            <person name="Sahin N."/>
            <person name="Tani A."/>
        </authorList>
    </citation>
    <scope>NUCLEOTIDE SEQUENCE</scope>
    <source>
        <strain evidence="2">NBRC 15689</strain>
    </source>
</reference>
<dbReference type="InterPro" id="IPR009875">
    <property type="entry name" value="PilZ_domain"/>
</dbReference>
<comment type="caution">
    <text evidence="2">The sequence shown here is derived from an EMBL/GenBank/DDBJ whole genome shotgun (WGS) entry which is preliminary data.</text>
</comment>
<evidence type="ECO:0000313" key="2">
    <source>
        <dbReference type="EMBL" id="GJE26054.1"/>
    </source>
</evidence>
<keyword evidence="3" id="KW-1185">Reference proteome</keyword>